<sequence>MRRLVLQSPWLAALLLLATLAARLMVPTGYMVAQQDGHAAIVLCPGAADAAPVAMTGMHHGMASDHAPSPTHDKPEPPCAFAGLSLHALGSADPLLLAVLIAFVLALGTRSRPTPLSAPRLYWRPPSHGPPTA</sequence>
<evidence type="ECO:0000256" key="1">
    <source>
        <dbReference type="SAM" id="Phobius"/>
    </source>
</evidence>
<dbReference type="RefSeq" id="WP_305172036.1">
    <property type="nucleotide sequence ID" value="NZ_JAUUDS010000001.1"/>
</dbReference>
<name>A0ABT9EHN0_9SPHN</name>
<gene>
    <name evidence="2" type="ORF">Q5H91_04575</name>
</gene>
<keyword evidence="3" id="KW-1185">Reference proteome</keyword>
<keyword evidence="1" id="KW-0472">Membrane</keyword>
<dbReference type="Proteomes" id="UP001230685">
    <property type="component" value="Unassembled WGS sequence"/>
</dbReference>
<evidence type="ECO:0000313" key="2">
    <source>
        <dbReference type="EMBL" id="MDP1026478.1"/>
    </source>
</evidence>
<organism evidence="2 3">
    <name type="scientific">Sphingomonas aurea</name>
    <dbReference type="NCBI Taxonomy" id="3063994"/>
    <lineage>
        <taxon>Bacteria</taxon>
        <taxon>Pseudomonadati</taxon>
        <taxon>Pseudomonadota</taxon>
        <taxon>Alphaproteobacteria</taxon>
        <taxon>Sphingomonadales</taxon>
        <taxon>Sphingomonadaceae</taxon>
        <taxon>Sphingomonas</taxon>
    </lineage>
</organism>
<proteinExistence type="predicted"/>
<feature type="transmembrane region" description="Helical" evidence="1">
    <location>
        <begin position="84"/>
        <end position="107"/>
    </location>
</feature>
<reference evidence="2 3" key="1">
    <citation type="submission" date="2023-07" db="EMBL/GenBank/DDBJ databases">
        <authorList>
            <person name="Kim M.K."/>
        </authorList>
    </citation>
    <scope>NUCLEOTIDE SEQUENCE [LARGE SCALE GENOMIC DNA]</scope>
    <source>
        <strain evidence="2 3">KR1UV-12</strain>
    </source>
</reference>
<protein>
    <recommendedName>
        <fullName evidence="4">DUF2946 domain-containing protein</fullName>
    </recommendedName>
</protein>
<accession>A0ABT9EHN0</accession>
<evidence type="ECO:0000313" key="3">
    <source>
        <dbReference type="Proteomes" id="UP001230685"/>
    </source>
</evidence>
<keyword evidence="1" id="KW-0812">Transmembrane</keyword>
<dbReference type="EMBL" id="JAUUDS010000001">
    <property type="protein sequence ID" value="MDP1026478.1"/>
    <property type="molecule type" value="Genomic_DNA"/>
</dbReference>
<evidence type="ECO:0008006" key="4">
    <source>
        <dbReference type="Google" id="ProtNLM"/>
    </source>
</evidence>
<keyword evidence="1" id="KW-1133">Transmembrane helix</keyword>
<comment type="caution">
    <text evidence="2">The sequence shown here is derived from an EMBL/GenBank/DDBJ whole genome shotgun (WGS) entry which is preliminary data.</text>
</comment>